<comment type="function">
    <text evidence="7">Catalyzes the methyl esterification of L-isoaspartyl residues in peptides and proteins that result from spontaneous decomposition of normal L-aspartyl and L-asparaginyl residues. It plays a role in the repair and/or degradation of damaged proteins.</text>
</comment>
<keyword evidence="3 7" id="KW-0963">Cytoplasm</keyword>
<dbReference type="PATRIC" id="fig|1618738.3.peg.68"/>
<dbReference type="InterPro" id="IPR000682">
    <property type="entry name" value="PCMT"/>
</dbReference>
<keyword evidence="6 7" id="KW-0949">S-adenosyl-L-methionine</keyword>
<evidence type="ECO:0000256" key="3">
    <source>
        <dbReference type="ARBA" id="ARBA00022490"/>
    </source>
</evidence>
<evidence type="ECO:0000256" key="6">
    <source>
        <dbReference type="ARBA" id="ARBA00022691"/>
    </source>
</evidence>
<protein>
    <recommendedName>
        <fullName evidence="7">Protein-L-isoaspartate O-methyltransferase</fullName>
        <ecNumber evidence="7">2.1.1.77</ecNumber>
    </recommendedName>
    <alternativeName>
        <fullName evidence="7">L-isoaspartyl protein carboxyl methyltransferase</fullName>
    </alternativeName>
    <alternativeName>
        <fullName evidence="7">Protein L-isoaspartyl methyltransferase</fullName>
    </alternativeName>
    <alternativeName>
        <fullName evidence="7">Protein-beta-aspartate methyltransferase</fullName>
        <shortName evidence="7">PIMT</shortName>
    </alternativeName>
</protein>
<dbReference type="GO" id="GO:0004719">
    <property type="term" value="F:protein-L-isoaspartate (D-aspartate) O-methyltransferase activity"/>
    <property type="evidence" value="ECO:0007669"/>
    <property type="project" value="UniProtKB-UniRule"/>
</dbReference>
<evidence type="ECO:0000256" key="1">
    <source>
        <dbReference type="ARBA" id="ARBA00004496"/>
    </source>
</evidence>
<gene>
    <name evidence="7" type="primary">pcm</name>
    <name evidence="8" type="ORF">UV76_C0002G0005</name>
</gene>
<comment type="similarity">
    <text evidence="2 7">Belongs to the methyltransferase superfamily. L-isoaspartyl/D-aspartyl protein methyltransferase family.</text>
</comment>
<accession>A0A0G1G1J3</accession>
<dbReference type="NCBIfam" id="NF001453">
    <property type="entry name" value="PRK00312.1"/>
    <property type="match status" value="1"/>
</dbReference>
<feature type="active site" evidence="7">
    <location>
        <position position="55"/>
    </location>
</feature>
<reference evidence="8 9" key="1">
    <citation type="journal article" date="2015" name="Nature">
        <title>rRNA introns, odd ribosomes, and small enigmatic genomes across a large radiation of phyla.</title>
        <authorList>
            <person name="Brown C.T."/>
            <person name="Hug L.A."/>
            <person name="Thomas B.C."/>
            <person name="Sharon I."/>
            <person name="Castelle C.J."/>
            <person name="Singh A."/>
            <person name="Wilkins M.J."/>
            <person name="Williams K.H."/>
            <person name="Banfield J.F."/>
        </authorList>
    </citation>
    <scope>NUCLEOTIDE SEQUENCE [LARGE SCALE GENOMIC DNA]</scope>
</reference>
<comment type="caution">
    <text evidence="8">The sequence shown here is derived from an EMBL/GenBank/DDBJ whole genome shotgun (WGS) entry which is preliminary data.</text>
</comment>
<dbReference type="FunFam" id="3.40.50.150:FF:000010">
    <property type="entry name" value="Protein-L-isoaspartate O-methyltransferase"/>
    <property type="match status" value="1"/>
</dbReference>
<evidence type="ECO:0000313" key="9">
    <source>
        <dbReference type="Proteomes" id="UP000034646"/>
    </source>
</evidence>
<dbReference type="Proteomes" id="UP000034646">
    <property type="component" value="Unassembled WGS sequence"/>
</dbReference>
<dbReference type="SUPFAM" id="SSF53335">
    <property type="entry name" value="S-adenosyl-L-methionine-dependent methyltransferases"/>
    <property type="match status" value="1"/>
</dbReference>
<evidence type="ECO:0000256" key="7">
    <source>
        <dbReference type="HAMAP-Rule" id="MF_00090"/>
    </source>
</evidence>
<dbReference type="NCBIfam" id="TIGR00080">
    <property type="entry name" value="pimt"/>
    <property type="match status" value="1"/>
</dbReference>
<dbReference type="InterPro" id="IPR029063">
    <property type="entry name" value="SAM-dependent_MTases_sf"/>
</dbReference>
<evidence type="ECO:0000256" key="5">
    <source>
        <dbReference type="ARBA" id="ARBA00022679"/>
    </source>
</evidence>
<dbReference type="HAMAP" id="MF_00090">
    <property type="entry name" value="PIMT"/>
    <property type="match status" value="1"/>
</dbReference>
<dbReference type="PANTHER" id="PTHR11579:SF0">
    <property type="entry name" value="PROTEIN-L-ISOASPARTATE(D-ASPARTATE) O-METHYLTRANSFERASE"/>
    <property type="match status" value="1"/>
</dbReference>
<sequence length="203" mass="23021">MNKKELLEELKNKGIGGKIIKAVEKIDRKNFVPEENLKEAYEDHPLPIGHGQTISQPYTVAFMLEELELKKGDKVLEIGTGSGWNAALLSYIVGKEGKVYSIEIVKELAEQAKEKLKDYENVEVFHVDGSQGLPEYAPYDKIILTAAPKEMTEEWKKELRDGGILLAPVGEYFQKLVKIRKRGSEFIYENKGDFVFVPLVSYN</sequence>
<comment type="subcellular location">
    <subcellularLocation>
        <location evidence="1 7">Cytoplasm</location>
    </subcellularLocation>
</comment>
<dbReference type="Pfam" id="PF01135">
    <property type="entry name" value="PCMT"/>
    <property type="match status" value="1"/>
</dbReference>
<proteinExistence type="inferred from homology"/>
<name>A0A0G1G1J3_9BACT</name>
<dbReference type="GO" id="GO:0032259">
    <property type="term" value="P:methylation"/>
    <property type="evidence" value="ECO:0007669"/>
    <property type="project" value="UniProtKB-KW"/>
</dbReference>
<keyword evidence="4 7" id="KW-0489">Methyltransferase</keyword>
<evidence type="ECO:0000256" key="4">
    <source>
        <dbReference type="ARBA" id="ARBA00022603"/>
    </source>
</evidence>
<dbReference type="EC" id="2.1.1.77" evidence="7"/>
<dbReference type="GO" id="GO:0005737">
    <property type="term" value="C:cytoplasm"/>
    <property type="evidence" value="ECO:0007669"/>
    <property type="project" value="UniProtKB-SubCell"/>
</dbReference>
<dbReference type="PANTHER" id="PTHR11579">
    <property type="entry name" value="PROTEIN-L-ISOASPARTATE O-METHYLTRANSFERASE"/>
    <property type="match status" value="1"/>
</dbReference>
<dbReference type="GO" id="GO:0030091">
    <property type="term" value="P:protein repair"/>
    <property type="evidence" value="ECO:0007669"/>
    <property type="project" value="UniProtKB-UniRule"/>
</dbReference>
<dbReference type="AlphaFoldDB" id="A0A0G1G1J3"/>
<comment type="catalytic activity">
    <reaction evidence="7">
        <text>[protein]-L-isoaspartate + S-adenosyl-L-methionine = [protein]-L-isoaspartate alpha-methyl ester + S-adenosyl-L-homocysteine</text>
        <dbReference type="Rhea" id="RHEA:12705"/>
        <dbReference type="Rhea" id="RHEA-COMP:12143"/>
        <dbReference type="Rhea" id="RHEA-COMP:12144"/>
        <dbReference type="ChEBI" id="CHEBI:57856"/>
        <dbReference type="ChEBI" id="CHEBI:59789"/>
        <dbReference type="ChEBI" id="CHEBI:90596"/>
        <dbReference type="ChEBI" id="CHEBI:90598"/>
        <dbReference type="EC" id="2.1.1.77"/>
    </reaction>
</comment>
<keyword evidence="5 7" id="KW-0808">Transferase</keyword>
<dbReference type="EMBL" id="LCFS01000002">
    <property type="protein sequence ID" value="KKT01092.1"/>
    <property type="molecule type" value="Genomic_DNA"/>
</dbReference>
<dbReference type="STRING" id="1618738.UV76_C0002G0005"/>
<dbReference type="Gene3D" id="3.40.50.150">
    <property type="entry name" value="Vaccinia Virus protein VP39"/>
    <property type="match status" value="1"/>
</dbReference>
<evidence type="ECO:0000256" key="2">
    <source>
        <dbReference type="ARBA" id="ARBA00005369"/>
    </source>
</evidence>
<dbReference type="CDD" id="cd02440">
    <property type="entry name" value="AdoMet_MTases"/>
    <property type="match status" value="1"/>
</dbReference>
<organism evidence="8 9">
    <name type="scientific">Candidatus Nomurabacteria bacterium GW2011_GWA2_43_15</name>
    <dbReference type="NCBI Taxonomy" id="1618738"/>
    <lineage>
        <taxon>Bacteria</taxon>
        <taxon>Candidatus Nomuraibacteriota</taxon>
    </lineage>
</organism>
<evidence type="ECO:0000313" key="8">
    <source>
        <dbReference type="EMBL" id="KKT01092.1"/>
    </source>
</evidence>